<dbReference type="SUPFAM" id="SSF55961">
    <property type="entry name" value="Bet v1-like"/>
    <property type="match status" value="1"/>
</dbReference>
<proteinExistence type="inferred from homology"/>
<dbReference type="Gene3D" id="3.30.530.20">
    <property type="match status" value="1"/>
</dbReference>
<gene>
    <name evidence="3" type="ORF">GCM10011342_27150</name>
</gene>
<evidence type="ECO:0000259" key="2">
    <source>
        <dbReference type="Pfam" id="PF08327"/>
    </source>
</evidence>
<protein>
    <submittedName>
        <fullName evidence="3">Activator of HSP90 ATPase</fullName>
    </submittedName>
</protein>
<comment type="caution">
    <text evidence="3">The sequence shown here is derived from an EMBL/GenBank/DDBJ whole genome shotgun (WGS) entry which is preliminary data.</text>
</comment>
<dbReference type="InterPro" id="IPR013538">
    <property type="entry name" value="ASHA1/2-like_C"/>
</dbReference>
<dbReference type="RefSeq" id="WP_188157895.1">
    <property type="nucleotide sequence ID" value="NZ_BMGH01000001.1"/>
</dbReference>
<name>A0A8J2V5X3_9PROT</name>
<feature type="domain" description="Activator of Hsp90 ATPase homologue 1/2-like C-terminal" evidence="2">
    <location>
        <begin position="14"/>
        <end position="148"/>
    </location>
</feature>
<dbReference type="CDD" id="cd08896">
    <property type="entry name" value="SRPBCC_CalC_Aha1-like_3"/>
    <property type="match status" value="1"/>
</dbReference>
<organism evidence="3 4">
    <name type="scientific">Aquisalinus flavus</name>
    <dbReference type="NCBI Taxonomy" id="1526572"/>
    <lineage>
        <taxon>Bacteria</taxon>
        <taxon>Pseudomonadati</taxon>
        <taxon>Pseudomonadota</taxon>
        <taxon>Alphaproteobacteria</taxon>
        <taxon>Parvularculales</taxon>
        <taxon>Parvularculaceae</taxon>
        <taxon>Aquisalinus</taxon>
    </lineage>
</organism>
<evidence type="ECO:0000313" key="3">
    <source>
        <dbReference type="EMBL" id="GGD16967.1"/>
    </source>
</evidence>
<evidence type="ECO:0000256" key="1">
    <source>
        <dbReference type="ARBA" id="ARBA00006817"/>
    </source>
</evidence>
<dbReference type="InterPro" id="IPR023393">
    <property type="entry name" value="START-like_dom_sf"/>
</dbReference>
<keyword evidence="4" id="KW-1185">Reference proteome</keyword>
<dbReference type="EMBL" id="BMGH01000001">
    <property type="protein sequence ID" value="GGD16967.1"/>
    <property type="molecule type" value="Genomic_DNA"/>
</dbReference>
<reference evidence="3" key="1">
    <citation type="journal article" date="2014" name="Int. J. Syst. Evol. Microbiol.">
        <title>Complete genome sequence of Corynebacterium casei LMG S-19264T (=DSM 44701T), isolated from a smear-ripened cheese.</title>
        <authorList>
            <consortium name="US DOE Joint Genome Institute (JGI-PGF)"/>
            <person name="Walter F."/>
            <person name="Albersmeier A."/>
            <person name="Kalinowski J."/>
            <person name="Ruckert C."/>
        </authorList>
    </citation>
    <scope>NUCLEOTIDE SEQUENCE</scope>
    <source>
        <strain evidence="3">CGMCC 1.12921</strain>
    </source>
</reference>
<comment type="similarity">
    <text evidence="1">Belongs to the AHA1 family.</text>
</comment>
<dbReference type="AlphaFoldDB" id="A0A8J2V5X3"/>
<dbReference type="Pfam" id="PF08327">
    <property type="entry name" value="AHSA1"/>
    <property type="match status" value="1"/>
</dbReference>
<reference evidence="3" key="2">
    <citation type="submission" date="2020-09" db="EMBL/GenBank/DDBJ databases">
        <authorList>
            <person name="Sun Q."/>
            <person name="Zhou Y."/>
        </authorList>
    </citation>
    <scope>NUCLEOTIDE SEQUENCE</scope>
    <source>
        <strain evidence="3">CGMCC 1.12921</strain>
    </source>
</reference>
<evidence type="ECO:0000313" key="4">
    <source>
        <dbReference type="Proteomes" id="UP000613582"/>
    </source>
</evidence>
<sequence>MQPDHELILTRVIDAPVSAVWRCWAEPELKKQWFCPRPWTTPVIEEDFRTGGESFILMQGPEGEEFPNHGVFLEVLPQKRIVITDAFVTAWVPSKKPFMTAVTTFEEEDGKTRYTARALHWTAEDRKTHEEMGFHEGWGMAASQMEDVAKSL</sequence>
<dbReference type="Proteomes" id="UP000613582">
    <property type="component" value="Unassembled WGS sequence"/>
</dbReference>
<accession>A0A8J2V5X3</accession>